<feature type="domain" description="Transposase IS4-like" evidence="6">
    <location>
        <begin position="144"/>
        <end position="333"/>
    </location>
</feature>
<dbReference type="InterPro" id="IPR008490">
    <property type="entry name" value="Transposase_InsH_N"/>
</dbReference>
<keyword evidence="4" id="KW-0238">DNA-binding</keyword>
<dbReference type="PANTHER" id="PTHR35604:SF2">
    <property type="entry name" value="TRANSPOSASE INSH FOR INSERTION SEQUENCE ELEMENT IS5A-RELATED"/>
    <property type="match status" value="1"/>
</dbReference>
<evidence type="ECO:0000256" key="1">
    <source>
        <dbReference type="ARBA" id="ARBA00003544"/>
    </source>
</evidence>
<dbReference type="EMBL" id="FRAW01000088">
    <property type="protein sequence ID" value="SHL37227.1"/>
    <property type="molecule type" value="Genomic_DNA"/>
</dbReference>
<dbReference type="GO" id="GO:0003677">
    <property type="term" value="F:DNA binding"/>
    <property type="evidence" value="ECO:0007669"/>
    <property type="project" value="UniProtKB-KW"/>
</dbReference>
<evidence type="ECO:0000256" key="2">
    <source>
        <dbReference type="ARBA" id="ARBA00010075"/>
    </source>
</evidence>
<keyword evidence="9" id="KW-1185">Reference proteome</keyword>
<evidence type="ECO:0000313" key="8">
    <source>
        <dbReference type="EMBL" id="SHL37227.1"/>
    </source>
</evidence>
<dbReference type="Pfam" id="PF05598">
    <property type="entry name" value="DUF772"/>
    <property type="match status" value="1"/>
</dbReference>
<proteinExistence type="inferred from homology"/>
<dbReference type="Pfam" id="PF01609">
    <property type="entry name" value="DDE_Tnp_1"/>
    <property type="match status" value="1"/>
</dbReference>
<dbReference type="GO" id="GO:0004803">
    <property type="term" value="F:transposase activity"/>
    <property type="evidence" value="ECO:0007669"/>
    <property type="project" value="InterPro"/>
</dbReference>
<dbReference type="AlphaFoldDB" id="A0A1M7A3D4"/>
<gene>
    <name evidence="8" type="ORF">SAMN05720469_1881</name>
</gene>
<dbReference type="InterPro" id="IPR002559">
    <property type="entry name" value="Transposase_11"/>
</dbReference>
<dbReference type="InterPro" id="IPR047959">
    <property type="entry name" value="Transpos_IS5"/>
</dbReference>
<evidence type="ECO:0000256" key="5">
    <source>
        <dbReference type="ARBA" id="ARBA00023172"/>
    </source>
</evidence>
<dbReference type="RefSeq" id="WP_073306511.1">
    <property type="nucleotide sequence ID" value="NZ_FRAW01000088.1"/>
</dbReference>
<keyword evidence="5" id="KW-0233">DNA recombination</keyword>
<keyword evidence="3" id="KW-0815">Transposition</keyword>
<evidence type="ECO:0000256" key="4">
    <source>
        <dbReference type="ARBA" id="ARBA00023125"/>
    </source>
</evidence>
<evidence type="ECO:0000256" key="3">
    <source>
        <dbReference type="ARBA" id="ARBA00022578"/>
    </source>
</evidence>
<evidence type="ECO:0000259" key="7">
    <source>
        <dbReference type="Pfam" id="PF05598"/>
    </source>
</evidence>
<dbReference type="PANTHER" id="PTHR35604">
    <property type="entry name" value="TRANSPOSASE INSH FOR INSERTION SEQUENCE ELEMENT IS5A-RELATED"/>
    <property type="match status" value="1"/>
</dbReference>
<organism evidence="8 9">
    <name type="scientific">Fibrobacter intestinalis</name>
    <dbReference type="NCBI Taxonomy" id="28122"/>
    <lineage>
        <taxon>Bacteria</taxon>
        <taxon>Pseudomonadati</taxon>
        <taxon>Fibrobacterota</taxon>
        <taxon>Fibrobacteria</taxon>
        <taxon>Fibrobacterales</taxon>
        <taxon>Fibrobacteraceae</taxon>
        <taxon>Fibrobacter</taxon>
    </lineage>
</organism>
<sequence length="354" mass="41027">MDNQLSFFDLTDRYSQLSKKGDPLERLDEVIDWKEFDDILAYVKKKGREARECHSNAGRKSFGSRTMLKVLVLKHLYNLSFEQVEYQLKDRLSFMRFVGVGLNGIVPDENTVRNYFEQYKETGAWDKLIRTFDKILEKAGYKAQEGSIVDASIVEAPRQRNTPEENRTIKEGNIPEEWEKVPNKLRQKDTDARWVQKRGQNYFGYKLHTLVDVKHKFVRKAMVTDASVHDSNVYGKLTKGDKNDVKRVHADSGYLNSKDALPQTYEEVVCEKGYRNHPLTDEQKRNNRKKSHIRARVEHVYGFIFGSMGLFIRTIGMARAKATIMGSVFVYNISRFATLVKGPKRPREKCAQPA</sequence>
<name>A0A1M7A3D4_9BACT</name>
<dbReference type="GO" id="GO:0006313">
    <property type="term" value="P:DNA transposition"/>
    <property type="evidence" value="ECO:0007669"/>
    <property type="project" value="InterPro"/>
</dbReference>
<evidence type="ECO:0000313" key="9">
    <source>
        <dbReference type="Proteomes" id="UP000184275"/>
    </source>
</evidence>
<comment type="function">
    <text evidence="1">Involved in the transposition of the insertion sequence IS5.</text>
</comment>
<feature type="domain" description="Transposase InsH N-terminal" evidence="7">
    <location>
        <begin position="15"/>
        <end position="115"/>
    </location>
</feature>
<evidence type="ECO:0000259" key="6">
    <source>
        <dbReference type="Pfam" id="PF01609"/>
    </source>
</evidence>
<dbReference type="NCBIfam" id="NF033581">
    <property type="entry name" value="transpos_IS5_4"/>
    <property type="match status" value="1"/>
</dbReference>
<dbReference type="Proteomes" id="UP000184275">
    <property type="component" value="Unassembled WGS sequence"/>
</dbReference>
<comment type="similarity">
    <text evidence="2">Belongs to the transposase 11 family.</text>
</comment>
<reference evidence="9" key="1">
    <citation type="submission" date="2016-11" db="EMBL/GenBank/DDBJ databases">
        <authorList>
            <person name="Varghese N."/>
            <person name="Submissions S."/>
        </authorList>
    </citation>
    <scope>NUCLEOTIDE SEQUENCE [LARGE SCALE GENOMIC DNA]</scope>
    <source>
        <strain evidence="9">UWOS</strain>
    </source>
</reference>
<accession>A0A1M7A3D4</accession>
<protein>
    <submittedName>
        <fullName evidence="8">Transposase and inactivated derivatives, IS5 family</fullName>
    </submittedName>
</protein>